<dbReference type="AlphaFoldDB" id="A0AAD9X2Z5"/>
<proteinExistence type="predicted"/>
<dbReference type="Proteomes" id="UP001280121">
    <property type="component" value="Unassembled WGS sequence"/>
</dbReference>
<sequence length="237" mass="27098">MASCFDHFMTMNWQMKFSGAVIHRLLMRELHYEGPTNEMWYLLGNHSMRFSKVEFYLITGLPFGIIPDTTRYEAVQNGIHHRYFSGIDERVLGGVRCYKALPHLYAELDIDGVGREIQDSSLAVLAGGGPRCFRYVPLVPTCTSIQFVYSSRHLTGDVKRSRDASRFQMFAMMEMVPTADETETPYFAGLNERGAYELNPTRNREGFKQEGRVERGPLVVDCWLHDEVSEGEMDDGS</sequence>
<evidence type="ECO:0000313" key="2">
    <source>
        <dbReference type="Proteomes" id="UP001280121"/>
    </source>
</evidence>
<comment type="caution">
    <text evidence="1">The sequence shown here is derived from an EMBL/GenBank/DDBJ whole genome shotgun (WGS) entry which is preliminary data.</text>
</comment>
<evidence type="ECO:0000313" key="1">
    <source>
        <dbReference type="EMBL" id="KAK2651840.1"/>
    </source>
</evidence>
<gene>
    <name evidence="1" type="ORF">Ddye_011696</name>
</gene>
<protein>
    <submittedName>
        <fullName evidence="1">Uncharacterized protein</fullName>
    </submittedName>
</protein>
<dbReference type="EMBL" id="JANJYI010000004">
    <property type="protein sequence ID" value="KAK2651840.1"/>
    <property type="molecule type" value="Genomic_DNA"/>
</dbReference>
<reference evidence="1" key="1">
    <citation type="journal article" date="2023" name="Plant J.">
        <title>Genome sequences and population genomics provide insights into the demographic history, inbreeding, and mutation load of two 'living fossil' tree species of Dipteronia.</title>
        <authorList>
            <person name="Feng Y."/>
            <person name="Comes H.P."/>
            <person name="Chen J."/>
            <person name="Zhu S."/>
            <person name="Lu R."/>
            <person name="Zhang X."/>
            <person name="Li P."/>
            <person name="Qiu J."/>
            <person name="Olsen K.M."/>
            <person name="Qiu Y."/>
        </authorList>
    </citation>
    <scope>NUCLEOTIDE SEQUENCE</scope>
    <source>
        <strain evidence="1">KIB01</strain>
    </source>
</reference>
<keyword evidence="2" id="KW-1185">Reference proteome</keyword>
<name>A0AAD9X2Z5_9ROSI</name>
<dbReference type="PANTHER" id="PTHR48449:SF1">
    <property type="entry name" value="DUF1985 DOMAIN-CONTAINING PROTEIN"/>
    <property type="match status" value="1"/>
</dbReference>
<accession>A0AAD9X2Z5</accession>
<dbReference type="PANTHER" id="PTHR48449">
    <property type="entry name" value="DUF1985 DOMAIN-CONTAINING PROTEIN"/>
    <property type="match status" value="1"/>
</dbReference>
<organism evidence="1 2">
    <name type="scientific">Dipteronia dyeriana</name>
    <dbReference type="NCBI Taxonomy" id="168575"/>
    <lineage>
        <taxon>Eukaryota</taxon>
        <taxon>Viridiplantae</taxon>
        <taxon>Streptophyta</taxon>
        <taxon>Embryophyta</taxon>
        <taxon>Tracheophyta</taxon>
        <taxon>Spermatophyta</taxon>
        <taxon>Magnoliopsida</taxon>
        <taxon>eudicotyledons</taxon>
        <taxon>Gunneridae</taxon>
        <taxon>Pentapetalae</taxon>
        <taxon>rosids</taxon>
        <taxon>malvids</taxon>
        <taxon>Sapindales</taxon>
        <taxon>Sapindaceae</taxon>
        <taxon>Hippocastanoideae</taxon>
        <taxon>Acereae</taxon>
        <taxon>Dipteronia</taxon>
    </lineage>
</organism>